<keyword evidence="1" id="KW-0732">Signal</keyword>
<proteinExistence type="predicted"/>
<feature type="chain" id="PRO_5039133274" evidence="1">
    <location>
        <begin position="22"/>
        <end position="497"/>
    </location>
</feature>
<name>A0A9D2CKR3_9BACE</name>
<sequence length="497" mass="54554">MRQHILHYAWSLLLAATTLTACVDDDYMETDKGHNELALSANSTEIVLDEQQHAGTALELTWTTGTNYGTGNRIAYTVELARAGTDFASPYAVVQDAVQQYVWTATVEDLNNLLRGHFGATGGETLSLEARVTAAVAGQEQTQVAQTAFSVTAYEPLTTTLYLIGDATPGGWDNNAATEMTRKDNGIFTWTGQLNVGSFKFILTPGTFSPCYNNANEDGTLYYSADGTPDINFTVDEAGFYQVDVNLFTAVLGLKPVEGNQPPYDQIYFIDGTAGYSFAPMTRDVLDPFLFRYGHVFTTAGDFKFATANGSWENNYKATQPNAPYTDTSVEFVSGFDPDNKWMLQASEVNKAYKICFDIRPGKERMLMGEFTPYGMIYLIGDATSAGWTLDNAVPMTATDDPYVFTWTGSLNAGELKFTCDKQADWNGAWFMSATNGAAPTGQTEQMLFLDKSSDACKAQYLDVAVTGIDNKWKLTEAGTYTITLNQLEETVIIQKQ</sequence>
<gene>
    <name evidence="3" type="ORF">H9824_01465</name>
</gene>
<protein>
    <submittedName>
        <fullName evidence="3">SusF/SusE family outer membrane protein</fullName>
    </submittedName>
</protein>
<evidence type="ECO:0000313" key="3">
    <source>
        <dbReference type="EMBL" id="HIY87356.1"/>
    </source>
</evidence>
<dbReference type="EMBL" id="DXCV01000013">
    <property type="protein sequence ID" value="HIY87356.1"/>
    <property type="molecule type" value="Genomic_DNA"/>
</dbReference>
<dbReference type="Gene3D" id="2.60.40.3620">
    <property type="match status" value="2"/>
</dbReference>
<comment type="caution">
    <text evidence="3">The sequence shown here is derived from an EMBL/GenBank/DDBJ whole genome shotgun (WGS) entry which is preliminary data.</text>
</comment>
<evidence type="ECO:0000256" key="1">
    <source>
        <dbReference type="SAM" id="SignalP"/>
    </source>
</evidence>
<dbReference type="GO" id="GO:0019867">
    <property type="term" value="C:outer membrane"/>
    <property type="evidence" value="ECO:0007669"/>
    <property type="project" value="InterPro"/>
</dbReference>
<organism evidence="3 4">
    <name type="scientific">Candidatus Bacteroides pullicola</name>
    <dbReference type="NCBI Taxonomy" id="2838475"/>
    <lineage>
        <taxon>Bacteria</taxon>
        <taxon>Pseudomonadati</taxon>
        <taxon>Bacteroidota</taxon>
        <taxon>Bacteroidia</taxon>
        <taxon>Bacteroidales</taxon>
        <taxon>Bacteroidaceae</taxon>
        <taxon>Bacteroides</taxon>
    </lineage>
</organism>
<dbReference type="GO" id="GO:2001070">
    <property type="term" value="F:starch binding"/>
    <property type="evidence" value="ECO:0007669"/>
    <property type="project" value="InterPro"/>
</dbReference>
<accession>A0A9D2CKR3</accession>
<dbReference type="Pfam" id="PF14292">
    <property type="entry name" value="SusE"/>
    <property type="match status" value="1"/>
</dbReference>
<dbReference type="PROSITE" id="PS51257">
    <property type="entry name" value="PROKAR_LIPOPROTEIN"/>
    <property type="match status" value="1"/>
</dbReference>
<reference evidence="3" key="2">
    <citation type="submission" date="2021-04" db="EMBL/GenBank/DDBJ databases">
        <authorList>
            <person name="Gilroy R."/>
        </authorList>
    </citation>
    <scope>NUCLEOTIDE SEQUENCE</scope>
    <source>
        <strain evidence="3">Gambia2-208</strain>
    </source>
</reference>
<feature type="domain" description="SusE outer membrane protein" evidence="2">
    <location>
        <begin position="24"/>
        <end position="132"/>
    </location>
</feature>
<dbReference type="AlphaFoldDB" id="A0A9D2CKR3"/>
<evidence type="ECO:0000259" key="2">
    <source>
        <dbReference type="Pfam" id="PF14292"/>
    </source>
</evidence>
<dbReference type="Proteomes" id="UP000886851">
    <property type="component" value="Unassembled WGS sequence"/>
</dbReference>
<reference evidence="3" key="1">
    <citation type="journal article" date="2021" name="PeerJ">
        <title>Extensive microbial diversity within the chicken gut microbiome revealed by metagenomics and culture.</title>
        <authorList>
            <person name="Gilroy R."/>
            <person name="Ravi A."/>
            <person name="Getino M."/>
            <person name="Pursley I."/>
            <person name="Horton D.L."/>
            <person name="Alikhan N.F."/>
            <person name="Baker D."/>
            <person name="Gharbi K."/>
            <person name="Hall N."/>
            <person name="Watson M."/>
            <person name="Adriaenssens E.M."/>
            <person name="Foster-Nyarko E."/>
            <person name="Jarju S."/>
            <person name="Secka A."/>
            <person name="Antonio M."/>
            <person name="Oren A."/>
            <person name="Chaudhuri R.R."/>
            <person name="La Ragione R."/>
            <person name="Hildebrand F."/>
            <person name="Pallen M.J."/>
        </authorList>
    </citation>
    <scope>NUCLEOTIDE SEQUENCE</scope>
    <source>
        <strain evidence="3">Gambia2-208</strain>
    </source>
</reference>
<dbReference type="InterPro" id="IPR025970">
    <property type="entry name" value="SusE"/>
</dbReference>
<evidence type="ECO:0000313" key="4">
    <source>
        <dbReference type="Proteomes" id="UP000886851"/>
    </source>
</evidence>
<feature type="signal peptide" evidence="1">
    <location>
        <begin position="1"/>
        <end position="21"/>
    </location>
</feature>